<feature type="domain" description="IclR-ED" evidence="7">
    <location>
        <begin position="135"/>
        <end position="311"/>
    </location>
</feature>
<dbReference type="SUPFAM" id="SSF46785">
    <property type="entry name" value="Winged helix' DNA-binding domain"/>
    <property type="match status" value="1"/>
</dbReference>
<dbReference type="Pfam" id="PF01614">
    <property type="entry name" value="IclR_C"/>
    <property type="match status" value="1"/>
</dbReference>
<dbReference type="Gene3D" id="3.30.450.40">
    <property type="match status" value="1"/>
</dbReference>
<dbReference type="InterPro" id="IPR036390">
    <property type="entry name" value="WH_DNA-bd_sf"/>
</dbReference>
<sequence>MLLSGTQFIKILSDVFLNVITKYKKFSIQKKLENNKNEIYNKTKVPLNEIKFHWIERKGGEKLENNEAPKGIRTLQRAIDILNCFHEEDRELTLTEISQKIELAKSTTTRLLSTLESNHFVEKNPMTAKYRLGRQLYFIGHVAGQSIELRPVAEPTMKRLRNQTKETVNLYVLDGNHRTCVQQYESTQSVKHMVSIGQKLPLTVGAGGKTLLAHQEKDYIENVMGEQPMIHSKVDLKNELNKIVEEKYAISVDEREAGTSAAASPVFDIDGNITAALSVSGPSSRFNPNELPELKTSLVAAAVEISNNLGYPFHFNQAQGK</sequence>
<accession>A0A3R9P7Q0</accession>
<evidence type="ECO:0000259" key="7">
    <source>
        <dbReference type="PROSITE" id="PS51078"/>
    </source>
</evidence>
<dbReference type="SMART" id="SM00346">
    <property type="entry name" value="HTH_ICLR"/>
    <property type="match status" value="1"/>
</dbReference>
<name>A0A3R9P7Q0_9BACI</name>
<keyword evidence="2" id="KW-0238">DNA-binding</keyword>
<feature type="domain" description="HTH iclR-type" evidence="6">
    <location>
        <begin position="72"/>
        <end position="134"/>
    </location>
</feature>
<evidence type="ECO:0000313" key="8">
    <source>
        <dbReference type="EMBL" id="RSL32157.1"/>
    </source>
</evidence>
<proteinExistence type="predicted"/>
<evidence type="ECO:0000313" key="9">
    <source>
        <dbReference type="Proteomes" id="UP000275076"/>
    </source>
</evidence>
<keyword evidence="3" id="KW-0804">Transcription</keyword>
<evidence type="ECO:0000256" key="5">
    <source>
        <dbReference type="ARBA" id="ARBA00070406"/>
    </source>
</evidence>
<evidence type="ECO:0000256" key="1">
    <source>
        <dbReference type="ARBA" id="ARBA00023015"/>
    </source>
</evidence>
<dbReference type="InterPro" id="IPR029016">
    <property type="entry name" value="GAF-like_dom_sf"/>
</dbReference>
<dbReference type="PANTHER" id="PTHR30136:SF24">
    <property type="entry name" value="HTH-TYPE TRANSCRIPTIONAL REPRESSOR ALLR"/>
    <property type="match status" value="1"/>
</dbReference>
<dbReference type="InterPro" id="IPR036388">
    <property type="entry name" value="WH-like_DNA-bd_sf"/>
</dbReference>
<dbReference type="OrthoDB" id="9791752at2"/>
<gene>
    <name evidence="8" type="ORF">D7Z54_17175</name>
</gene>
<dbReference type="SUPFAM" id="SSF55781">
    <property type="entry name" value="GAF domain-like"/>
    <property type="match status" value="1"/>
</dbReference>
<keyword evidence="9" id="KW-1185">Reference proteome</keyword>
<dbReference type="InterPro" id="IPR005471">
    <property type="entry name" value="Tscrpt_reg_IclR_N"/>
</dbReference>
<dbReference type="EMBL" id="RBVX01000017">
    <property type="protein sequence ID" value="RSL32157.1"/>
    <property type="molecule type" value="Genomic_DNA"/>
</dbReference>
<dbReference type="Gene3D" id="1.10.10.10">
    <property type="entry name" value="Winged helix-like DNA-binding domain superfamily/Winged helix DNA-binding domain"/>
    <property type="match status" value="1"/>
</dbReference>
<dbReference type="InterPro" id="IPR014757">
    <property type="entry name" value="Tscrpt_reg_IclR_C"/>
</dbReference>
<dbReference type="FunFam" id="1.10.10.10:FF:000056">
    <property type="entry name" value="IclR family transcriptional regulator"/>
    <property type="match status" value="1"/>
</dbReference>
<dbReference type="PANTHER" id="PTHR30136">
    <property type="entry name" value="HELIX-TURN-HELIX TRANSCRIPTIONAL REGULATOR, ICLR FAMILY"/>
    <property type="match status" value="1"/>
</dbReference>
<dbReference type="GO" id="GO:0003700">
    <property type="term" value="F:DNA-binding transcription factor activity"/>
    <property type="evidence" value="ECO:0007669"/>
    <property type="project" value="TreeGrafter"/>
</dbReference>
<evidence type="ECO:0000256" key="3">
    <source>
        <dbReference type="ARBA" id="ARBA00023163"/>
    </source>
</evidence>
<dbReference type="InterPro" id="IPR050707">
    <property type="entry name" value="HTH_MetabolicPath_Reg"/>
</dbReference>
<dbReference type="PROSITE" id="PS51078">
    <property type="entry name" value="ICLR_ED"/>
    <property type="match status" value="1"/>
</dbReference>
<dbReference type="GO" id="GO:0003677">
    <property type="term" value="F:DNA binding"/>
    <property type="evidence" value="ECO:0007669"/>
    <property type="project" value="UniProtKB-KW"/>
</dbReference>
<evidence type="ECO:0000259" key="6">
    <source>
        <dbReference type="PROSITE" id="PS51077"/>
    </source>
</evidence>
<reference evidence="8 9" key="1">
    <citation type="submission" date="2018-10" db="EMBL/GenBank/DDBJ databases">
        <title>Draft genome sequence of Bacillus salarius IM0101, isolated from a hypersaline soil in Inner Mongolia, China.</title>
        <authorList>
            <person name="Yamprayoonswat W."/>
            <person name="Boonvisut S."/>
            <person name="Jumpathong W."/>
            <person name="Sittihan S."/>
            <person name="Ruangsuj P."/>
            <person name="Wanthongcharoen S."/>
            <person name="Thongpramul N."/>
            <person name="Pimmason S."/>
            <person name="Yu B."/>
            <person name="Yasawong M."/>
        </authorList>
    </citation>
    <scope>NUCLEOTIDE SEQUENCE [LARGE SCALE GENOMIC DNA]</scope>
    <source>
        <strain evidence="8 9">IM0101</strain>
    </source>
</reference>
<evidence type="ECO:0000256" key="2">
    <source>
        <dbReference type="ARBA" id="ARBA00023125"/>
    </source>
</evidence>
<comment type="function">
    <text evidence="4">May be an activator protein for the gylABX operon.</text>
</comment>
<evidence type="ECO:0000256" key="4">
    <source>
        <dbReference type="ARBA" id="ARBA00058938"/>
    </source>
</evidence>
<dbReference type="GO" id="GO:0045892">
    <property type="term" value="P:negative regulation of DNA-templated transcription"/>
    <property type="evidence" value="ECO:0007669"/>
    <property type="project" value="TreeGrafter"/>
</dbReference>
<dbReference type="PROSITE" id="PS51077">
    <property type="entry name" value="HTH_ICLR"/>
    <property type="match status" value="1"/>
</dbReference>
<protein>
    <recommendedName>
        <fullName evidence="5">Glycerol operon regulatory protein</fullName>
    </recommendedName>
</protein>
<comment type="caution">
    <text evidence="8">The sequence shown here is derived from an EMBL/GenBank/DDBJ whole genome shotgun (WGS) entry which is preliminary data.</text>
</comment>
<organism evidence="8 9">
    <name type="scientific">Salibacterium salarium</name>
    <dbReference type="NCBI Taxonomy" id="284579"/>
    <lineage>
        <taxon>Bacteria</taxon>
        <taxon>Bacillati</taxon>
        <taxon>Bacillota</taxon>
        <taxon>Bacilli</taxon>
        <taxon>Bacillales</taxon>
        <taxon>Bacillaceae</taxon>
    </lineage>
</organism>
<dbReference type="AlphaFoldDB" id="A0A3R9P7Q0"/>
<dbReference type="Proteomes" id="UP000275076">
    <property type="component" value="Unassembled WGS sequence"/>
</dbReference>
<keyword evidence="1" id="KW-0805">Transcription regulation</keyword>
<dbReference type="Pfam" id="PF09339">
    <property type="entry name" value="HTH_IclR"/>
    <property type="match status" value="1"/>
</dbReference>